<sequence length="179" mass="18742">MIMIRDEITADIPAREGLLDRAFGPGRFMKTCERLREGRRPAQGLALSAIDADGALVGTLRLWSIATTSAHEALLLGPLAVSAERQGSGLGSALMHEALGRAAALGHGAVVLVGDAPYYRRFGFSAGRTTALSLPGPYEPERFLACELRAGALENACGLVFATGKLLSVPVDIEVAQAA</sequence>
<dbReference type="AlphaFoldDB" id="A0A2V3TZD9"/>
<gene>
    <name evidence="1" type="ORF">C7450_11137</name>
</gene>
<dbReference type="OrthoDB" id="9815099at2"/>
<dbReference type="InterPro" id="IPR016181">
    <property type="entry name" value="Acyl_CoA_acyltransferase"/>
</dbReference>
<dbReference type="InterPro" id="IPR000182">
    <property type="entry name" value="GNAT_dom"/>
</dbReference>
<name>A0A2V3TZD9_9HYPH</name>
<protein>
    <submittedName>
        <fullName evidence="1">Putative N-acetyltransferase YhbS</fullName>
    </submittedName>
</protein>
<organism evidence="1 2">
    <name type="scientific">Chelatococcus asaccharovorans</name>
    <dbReference type="NCBI Taxonomy" id="28210"/>
    <lineage>
        <taxon>Bacteria</taxon>
        <taxon>Pseudomonadati</taxon>
        <taxon>Pseudomonadota</taxon>
        <taxon>Alphaproteobacteria</taxon>
        <taxon>Hyphomicrobiales</taxon>
        <taxon>Chelatococcaceae</taxon>
        <taxon>Chelatococcus</taxon>
    </lineage>
</organism>
<dbReference type="EMBL" id="QJJK01000011">
    <property type="protein sequence ID" value="PXW54507.1"/>
    <property type="molecule type" value="Genomic_DNA"/>
</dbReference>
<proteinExistence type="predicted"/>
<dbReference type="RefSeq" id="WP_110376983.1">
    <property type="nucleotide sequence ID" value="NZ_CAKNFM010000006.1"/>
</dbReference>
<dbReference type="CDD" id="cd04301">
    <property type="entry name" value="NAT_SF"/>
    <property type="match status" value="1"/>
</dbReference>
<evidence type="ECO:0000313" key="2">
    <source>
        <dbReference type="Proteomes" id="UP000248021"/>
    </source>
</evidence>
<dbReference type="Proteomes" id="UP000248021">
    <property type="component" value="Unassembled WGS sequence"/>
</dbReference>
<accession>A0A2V3TZD9</accession>
<keyword evidence="1" id="KW-0808">Transferase</keyword>
<reference evidence="1 2" key="1">
    <citation type="submission" date="2018-05" db="EMBL/GenBank/DDBJ databases">
        <title>Genomic Encyclopedia of Type Strains, Phase IV (KMG-IV): sequencing the most valuable type-strain genomes for metagenomic binning, comparative biology and taxonomic classification.</title>
        <authorList>
            <person name="Goeker M."/>
        </authorList>
    </citation>
    <scope>NUCLEOTIDE SEQUENCE [LARGE SCALE GENOMIC DNA]</scope>
    <source>
        <strain evidence="1 2">DSM 6462</strain>
    </source>
</reference>
<dbReference type="GO" id="GO:0016747">
    <property type="term" value="F:acyltransferase activity, transferring groups other than amino-acyl groups"/>
    <property type="evidence" value="ECO:0007669"/>
    <property type="project" value="InterPro"/>
</dbReference>
<comment type="caution">
    <text evidence="1">The sequence shown here is derived from an EMBL/GenBank/DDBJ whole genome shotgun (WGS) entry which is preliminary data.</text>
</comment>
<dbReference type="Pfam" id="PF13508">
    <property type="entry name" value="Acetyltransf_7"/>
    <property type="match status" value="1"/>
</dbReference>
<dbReference type="Gene3D" id="3.40.630.30">
    <property type="match status" value="1"/>
</dbReference>
<dbReference type="SUPFAM" id="SSF55729">
    <property type="entry name" value="Acyl-CoA N-acyltransferases (Nat)"/>
    <property type="match status" value="1"/>
</dbReference>
<dbReference type="PROSITE" id="PS51186">
    <property type="entry name" value="GNAT"/>
    <property type="match status" value="1"/>
</dbReference>
<evidence type="ECO:0000313" key="1">
    <source>
        <dbReference type="EMBL" id="PXW54507.1"/>
    </source>
</evidence>
<keyword evidence="2" id="KW-1185">Reference proteome</keyword>